<keyword evidence="5" id="KW-1185">Reference proteome</keyword>
<dbReference type="EMBL" id="CAJNIZ010001646">
    <property type="protein sequence ID" value="CAE7196560.1"/>
    <property type="molecule type" value="Genomic_DNA"/>
</dbReference>
<evidence type="ECO:0000256" key="1">
    <source>
        <dbReference type="ARBA" id="ARBA00022737"/>
    </source>
</evidence>
<feature type="repeat" description="ANK" evidence="3">
    <location>
        <begin position="131"/>
        <end position="153"/>
    </location>
</feature>
<evidence type="ECO:0000313" key="5">
    <source>
        <dbReference type="Proteomes" id="UP000649617"/>
    </source>
</evidence>
<evidence type="ECO:0000256" key="2">
    <source>
        <dbReference type="ARBA" id="ARBA00023043"/>
    </source>
</evidence>
<comment type="caution">
    <text evidence="4">The sequence shown here is derived from an EMBL/GenBank/DDBJ whole genome shotgun (WGS) entry which is preliminary data.</text>
</comment>
<dbReference type="OrthoDB" id="341259at2759"/>
<proteinExistence type="predicted"/>
<dbReference type="Pfam" id="PF12796">
    <property type="entry name" value="Ank_2"/>
    <property type="match status" value="1"/>
</dbReference>
<protein>
    <submittedName>
        <fullName evidence="4">Ankrd17 protein</fullName>
    </submittedName>
</protein>
<accession>A0A812J8J6</accession>
<dbReference type="PROSITE" id="PS50088">
    <property type="entry name" value="ANK_REPEAT"/>
    <property type="match status" value="1"/>
</dbReference>
<evidence type="ECO:0000313" key="4">
    <source>
        <dbReference type="EMBL" id="CAE7196560.1"/>
    </source>
</evidence>
<dbReference type="SUPFAM" id="SSF48403">
    <property type="entry name" value="Ankyrin repeat"/>
    <property type="match status" value="1"/>
</dbReference>
<feature type="non-terminal residue" evidence="4">
    <location>
        <position position="1"/>
    </location>
</feature>
<dbReference type="InterPro" id="IPR036770">
    <property type="entry name" value="Ankyrin_rpt-contain_sf"/>
</dbReference>
<dbReference type="AlphaFoldDB" id="A0A812J8J6"/>
<feature type="non-terminal residue" evidence="4">
    <location>
        <position position="153"/>
    </location>
</feature>
<reference evidence="4" key="1">
    <citation type="submission" date="2021-02" db="EMBL/GenBank/DDBJ databases">
        <authorList>
            <person name="Dougan E. K."/>
            <person name="Rhodes N."/>
            <person name="Thang M."/>
            <person name="Chan C."/>
        </authorList>
    </citation>
    <scope>NUCLEOTIDE SEQUENCE</scope>
</reference>
<dbReference type="InterPro" id="IPR002110">
    <property type="entry name" value="Ankyrin_rpt"/>
</dbReference>
<dbReference type="PROSITE" id="PS50297">
    <property type="entry name" value="ANK_REP_REGION"/>
    <property type="match status" value="1"/>
</dbReference>
<name>A0A812J8J6_SYMPI</name>
<dbReference type="Proteomes" id="UP000649617">
    <property type="component" value="Unassembled WGS sequence"/>
</dbReference>
<dbReference type="PANTHER" id="PTHR24188:SF29">
    <property type="entry name" value="GH09064P"/>
    <property type="match status" value="1"/>
</dbReference>
<gene>
    <name evidence="4" type="primary">Ankrd17</name>
    <name evidence="4" type="ORF">SPIL2461_LOCUS1657</name>
</gene>
<keyword evidence="2 3" id="KW-0040">ANK repeat</keyword>
<sequence>FHRGKVNQCLWRAVQGGYAEIVGLLMKASPDEDIVSEALRWACLHGCNEIATLLLHGGAAKDFQQFLNDKVIWSTVRDGHAPVLRALLVARADKDKVRNRYTLLGWASRRGHVESVRVLLEAGVQKEKASEGHTPLGWASFEGHAEVVKLLLE</sequence>
<dbReference type="Gene3D" id="1.25.40.20">
    <property type="entry name" value="Ankyrin repeat-containing domain"/>
    <property type="match status" value="1"/>
</dbReference>
<keyword evidence="1" id="KW-0677">Repeat</keyword>
<dbReference type="PANTHER" id="PTHR24188">
    <property type="entry name" value="ANKYRIN REPEAT PROTEIN"/>
    <property type="match status" value="1"/>
</dbReference>
<evidence type="ECO:0000256" key="3">
    <source>
        <dbReference type="PROSITE-ProRule" id="PRU00023"/>
    </source>
</evidence>
<organism evidence="4 5">
    <name type="scientific">Symbiodinium pilosum</name>
    <name type="common">Dinoflagellate</name>
    <dbReference type="NCBI Taxonomy" id="2952"/>
    <lineage>
        <taxon>Eukaryota</taxon>
        <taxon>Sar</taxon>
        <taxon>Alveolata</taxon>
        <taxon>Dinophyceae</taxon>
        <taxon>Suessiales</taxon>
        <taxon>Symbiodiniaceae</taxon>
        <taxon>Symbiodinium</taxon>
    </lineage>
</organism>